<dbReference type="Gene3D" id="3.40.50.150">
    <property type="entry name" value="Vaccinia Virus protein VP39"/>
    <property type="match status" value="1"/>
</dbReference>
<accession>A0A4P9W9U3</accession>
<dbReference type="InterPro" id="IPR013216">
    <property type="entry name" value="Methyltransf_11"/>
</dbReference>
<evidence type="ECO:0000313" key="3">
    <source>
        <dbReference type="EMBL" id="RKO89184.1"/>
    </source>
</evidence>
<protein>
    <submittedName>
        <fullName evidence="3">S-adenosyl-L-methionine-dependent methyltransferase</fullName>
    </submittedName>
</protein>
<dbReference type="EMBL" id="KZ996236">
    <property type="protein sequence ID" value="RKO89184.1"/>
    <property type="molecule type" value="Genomic_DNA"/>
</dbReference>
<dbReference type="GO" id="GO:0008757">
    <property type="term" value="F:S-adenosylmethionine-dependent methyltransferase activity"/>
    <property type="evidence" value="ECO:0007669"/>
    <property type="project" value="InterPro"/>
</dbReference>
<dbReference type="CDD" id="cd02440">
    <property type="entry name" value="AdoMet_MTases"/>
    <property type="match status" value="1"/>
</dbReference>
<reference evidence="4" key="1">
    <citation type="journal article" date="2018" name="Nat. Microbiol.">
        <title>Leveraging single-cell genomics to expand the fungal tree of life.</title>
        <authorList>
            <person name="Ahrendt S.R."/>
            <person name="Quandt C.A."/>
            <person name="Ciobanu D."/>
            <person name="Clum A."/>
            <person name="Salamov A."/>
            <person name="Andreopoulos B."/>
            <person name="Cheng J.F."/>
            <person name="Woyke T."/>
            <person name="Pelin A."/>
            <person name="Henrissat B."/>
            <person name="Reynolds N.K."/>
            <person name="Benny G.L."/>
            <person name="Smith M.E."/>
            <person name="James T.Y."/>
            <person name="Grigoriev I.V."/>
        </authorList>
    </citation>
    <scope>NUCLEOTIDE SEQUENCE [LARGE SCALE GENOMIC DNA]</scope>
</reference>
<keyword evidence="4" id="KW-1185">Reference proteome</keyword>
<keyword evidence="3" id="KW-0808">Transferase</keyword>
<feature type="domain" description="Methyltransferase type 11" evidence="2">
    <location>
        <begin position="93"/>
        <end position="197"/>
    </location>
</feature>
<dbReference type="GO" id="GO:0032259">
    <property type="term" value="P:methylation"/>
    <property type="evidence" value="ECO:0007669"/>
    <property type="project" value="UniProtKB-KW"/>
</dbReference>
<dbReference type="InterPro" id="IPR050508">
    <property type="entry name" value="Methyltransf_Superfamily"/>
</dbReference>
<dbReference type="SUPFAM" id="SSF53335">
    <property type="entry name" value="S-adenosyl-L-methionine-dependent methyltransferases"/>
    <property type="match status" value="1"/>
</dbReference>
<feature type="transmembrane region" description="Helical" evidence="1">
    <location>
        <begin position="12"/>
        <end position="32"/>
    </location>
</feature>
<name>A0A4P9W9U3_9FUNG</name>
<evidence type="ECO:0000313" key="4">
    <source>
        <dbReference type="Proteomes" id="UP000269721"/>
    </source>
</evidence>
<gene>
    <name evidence="3" type="ORF">BDK51DRAFT_16921</name>
</gene>
<dbReference type="Pfam" id="PF08241">
    <property type="entry name" value="Methyltransf_11"/>
    <property type="match status" value="1"/>
</dbReference>
<dbReference type="OrthoDB" id="416496at2759"/>
<sequence>MAAFLTNPRNRGVILTGLGLYGATVYASFHAYKLYSAPPPPEGIADPHNQPCFNGVYNGLAPEYDARIGWDEWLMGLGRRRRNLVERAKGEVLETSAGTGRNLSYYPLHAVRRLTLSDSSEPMLHAAALKTRRPNTTIPLPNLPPIRFAVLDATNLAGIPDNAYDTVVDTFGLCSVSDPVAALREMGRVCARDGRVLLLQHGRGRWDWLNRALDLSAEDHAKTWGCWWNRDVEGIVKEAGLEVVEMRRHHFGTTFEIVARPVKVDAVGSAASA</sequence>
<evidence type="ECO:0000259" key="2">
    <source>
        <dbReference type="Pfam" id="PF08241"/>
    </source>
</evidence>
<keyword evidence="1" id="KW-0472">Membrane</keyword>
<proteinExistence type="predicted"/>
<evidence type="ECO:0000256" key="1">
    <source>
        <dbReference type="SAM" id="Phobius"/>
    </source>
</evidence>
<dbReference type="InterPro" id="IPR029063">
    <property type="entry name" value="SAM-dependent_MTases_sf"/>
</dbReference>
<keyword evidence="1" id="KW-0812">Transmembrane</keyword>
<keyword evidence="1" id="KW-1133">Transmembrane helix</keyword>
<dbReference type="Proteomes" id="UP000269721">
    <property type="component" value="Unassembled WGS sequence"/>
</dbReference>
<dbReference type="AlphaFoldDB" id="A0A4P9W9U3"/>
<dbReference type="PANTHER" id="PTHR42912:SF83">
    <property type="entry name" value="METHYLTRANSFERASE TYPE 11 DOMAIN-CONTAINING PROTEIN"/>
    <property type="match status" value="1"/>
</dbReference>
<keyword evidence="3" id="KW-0489">Methyltransferase</keyword>
<dbReference type="PANTHER" id="PTHR42912">
    <property type="entry name" value="METHYLTRANSFERASE"/>
    <property type="match status" value="1"/>
</dbReference>
<organism evidence="3 4">
    <name type="scientific">Blyttiomyces helicus</name>
    <dbReference type="NCBI Taxonomy" id="388810"/>
    <lineage>
        <taxon>Eukaryota</taxon>
        <taxon>Fungi</taxon>
        <taxon>Fungi incertae sedis</taxon>
        <taxon>Chytridiomycota</taxon>
        <taxon>Chytridiomycota incertae sedis</taxon>
        <taxon>Chytridiomycetes</taxon>
        <taxon>Chytridiomycetes incertae sedis</taxon>
        <taxon>Blyttiomyces</taxon>
    </lineage>
</organism>